<comment type="caution">
    <text evidence="2">The sequence shown here is derived from an EMBL/GenBank/DDBJ whole genome shotgun (WGS) entry which is preliminary data.</text>
</comment>
<dbReference type="InParanoid" id="A0A1Y2FG69"/>
<feature type="region of interest" description="Disordered" evidence="1">
    <location>
        <begin position="1"/>
        <end position="152"/>
    </location>
</feature>
<evidence type="ECO:0000313" key="2">
    <source>
        <dbReference type="EMBL" id="ORY82948.1"/>
    </source>
</evidence>
<name>A0A1Y2FG69_9BASI</name>
<feature type="compositionally biased region" description="Low complexity" evidence="1">
    <location>
        <begin position="35"/>
        <end position="47"/>
    </location>
</feature>
<proteinExistence type="predicted"/>
<feature type="compositionally biased region" description="Polar residues" evidence="1">
    <location>
        <begin position="91"/>
        <end position="107"/>
    </location>
</feature>
<protein>
    <submittedName>
        <fullName evidence="2">Uncharacterized protein</fullName>
    </submittedName>
</protein>
<feature type="compositionally biased region" description="Polar residues" evidence="1">
    <location>
        <begin position="14"/>
        <end position="23"/>
    </location>
</feature>
<dbReference type="Proteomes" id="UP000193467">
    <property type="component" value="Unassembled WGS sequence"/>
</dbReference>
<evidence type="ECO:0000313" key="3">
    <source>
        <dbReference type="Proteomes" id="UP000193467"/>
    </source>
</evidence>
<feature type="region of interest" description="Disordered" evidence="1">
    <location>
        <begin position="166"/>
        <end position="250"/>
    </location>
</feature>
<feature type="compositionally biased region" description="Low complexity" evidence="1">
    <location>
        <begin position="216"/>
        <end position="226"/>
    </location>
</feature>
<dbReference type="EMBL" id="MCGR01000020">
    <property type="protein sequence ID" value="ORY82948.1"/>
    <property type="molecule type" value="Genomic_DNA"/>
</dbReference>
<organism evidence="2 3">
    <name type="scientific">Leucosporidium creatinivorum</name>
    <dbReference type="NCBI Taxonomy" id="106004"/>
    <lineage>
        <taxon>Eukaryota</taxon>
        <taxon>Fungi</taxon>
        <taxon>Dikarya</taxon>
        <taxon>Basidiomycota</taxon>
        <taxon>Pucciniomycotina</taxon>
        <taxon>Microbotryomycetes</taxon>
        <taxon>Leucosporidiales</taxon>
        <taxon>Leucosporidium</taxon>
    </lineage>
</organism>
<feature type="compositionally biased region" description="Basic residues" evidence="1">
    <location>
        <begin position="234"/>
        <end position="250"/>
    </location>
</feature>
<sequence>MSSPTNDAALDPTRNLSETTLQDQPLPAERRRSSRASSAVASASLASTFQNPLPAASAPKSTPRGGARKLAGRGATRPNARKGKQTFAGGPSQTPELDSTATGSSTGDDYVPVASGSGSKRTGGATGRGGMQDDFHAAPELPPVPEGEELDMLRQAAIAALAAQATGLEGARQTEPDAEAPPLMSATARGKRRAETAGDGEGNSREGKAPARRSRSVSVAGSASVDGGEESVKLKVKREKKPLKKVTKKSVRRPELPALFKIDNPNEEVLQEREKELQRAMDPELAKKVGASLAKQSDIYKKAYAALEQELIRVQIEESVLRNVKKVVRDERDKLRYARGAG</sequence>
<keyword evidence="3" id="KW-1185">Reference proteome</keyword>
<dbReference type="OrthoDB" id="2528220at2759"/>
<gene>
    <name evidence="2" type="ORF">BCR35DRAFT_303606</name>
</gene>
<dbReference type="AlphaFoldDB" id="A0A1Y2FG69"/>
<evidence type="ECO:0000256" key="1">
    <source>
        <dbReference type="SAM" id="MobiDB-lite"/>
    </source>
</evidence>
<reference evidence="2 3" key="1">
    <citation type="submission" date="2016-07" db="EMBL/GenBank/DDBJ databases">
        <title>Pervasive Adenine N6-methylation of Active Genes in Fungi.</title>
        <authorList>
            <consortium name="DOE Joint Genome Institute"/>
            <person name="Mondo S.J."/>
            <person name="Dannebaum R.O."/>
            <person name="Kuo R.C."/>
            <person name="Labutti K."/>
            <person name="Haridas S."/>
            <person name="Kuo A."/>
            <person name="Salamov A."/>
            <person name="Ahrendt S.R."/>
            <person name="Lipzen A."/>
            <person name="Sullivan W."/>
            <person name="Andreopoulos W.B."/>
            <person name="Clum A."/>
            <person name="Lindquist E."/>
            <person name="Daum C."/>
            <person name="Ramamoorthy G.K."/>
            <person name="Gryganskyi A."/>
            <person name="Culley D."/>
            <person name="Magnuson J.K."/>
            <person name="James T.Y."/>
            <person name="O'Malley M.A."/>
            <person name="Stajich J.E."/>
            <person name="Spatafora J.W."/>
            <person name="Visel A."/>
            <person name="Grigoriev I.V."/>
        </authorList>
    </citation>
    <scope>NUCLEOTIDE SEQUENCE [LARGE SCALE GENOMIC DNA]</scope>
    <source>
        <strain evidence="2 3">62-1032</strain>
    </source>
</reference>
<accession>A0A1Y2FG69</accession>